<evidence type="ECO:0000256" key="13">
    <source>
        <dbReference type="SAM" id="SignalP"/>
    </source>
</evidence>
<dbReference type="Pfam" id="PF21467">
    <property type="entry name" value="BetaGal_gal-bd"/>
    <property type="match status" value="1"/>
</dbReference>
<dbReference type="PANTHER" id="PTHR23421">
    <property type="entry name" value="BETA-GALACTOSIDASE RELATED"/>
    <property type="match status" value="1"/>
</dbReference>
<evidence type="ECO:0000256" key="7">
    <source>
        <dbReference type="ARBA" id="ARBA00022729"/>
    </source>
</evidence>
<keyword evidence="5" id="KW-0052">Apoplast</keyword>
<evidence type="ECO:0000256" key="3">
    <source>
        <dbReference type="ARBA" id="ARBA00009809"/>
    </source>
</evidence>
<dbReference type="GO" id="GO:0048046">
    <property type="term" value="C:apoplast"/>
    <property type="evidence" value="ECO:0007669"/>
    <property type="project" value="UniProtKB-SubCell"/>
</dbReference>
<gene>
    <name evidence="17" type="ORF">ACMD2_10511</name>
</gene>
<dbReference type="EC" id="3.2.1.23" evidence="4 11"/>
<dbReference type="STRING" id="4615.A0A199UTJ1"/>
<dbReference type="InterPro" id="IPR031330">
    <property type="entry name" value="Gly_Hdrlase_35_cat"/>
</dbReference>
<dbReference type="InterPro" id="IPR041392">
    <property type="entry name" value="GHD"/>
</dbReference>
<evidence type="ECO:0000259" key="15">
    <source>
        <dbReference type="Pfam" id="PF17834"/>
    </source>
</evidence>
<dbReference type="Gene3D" id="2.60.120.260">
    <property type="entry name" value="Galactose-binding domain-like"/>
    <property type="match status" value="1"/>
</dbReference>
<evidence type="ECO:0000256" key="5">
    <source>
        <dbReference type="ARBA" id="ARBA00022523"/>
    </source>
</evidence>
<evidence type="ECO:0000313" key="17">
    <source>
        <dbReference type="EMBL" id="OAY67951.1"/>
    </source>
</evidence>
<feature type="domain" description="Beta-galactosidase beta-sandwich" evidence="15">
    <location>
        <begin position="405"/>
        <end position="461"/>
    </location>
</feature>
<feature type="domain" description="Glycoside hydrolase 35 catalytic" evidence="14">
    <location>
        <begin position="192"/>
        <end position="382"/>
    </location>
</feature>
<dbReference type="GO" id="GO:0005975">
    <property type="term" value="P:carbohydrate metabolic process"/>
    <property type="evidence" value="ECO:0007669"/>
    <property type="project" value="InterPro"/>
</dbReference>
<comment type="subcellular location">
    <subcellularLocation>
        <location evidence="2">Secreted</location>
        <location evidence="2">Extracellular space</location>
        <location evidence="2">Apoplast</location>
    </subcellularLocation>
</comment>
<protein>
    <recommendedName>
        <fullName evidence="4 11">Beta-galactosidase</fullName>
        <ecNumber evidence="4 11">3.2.1.23</ecNumber>
    </recommendedName>
</protein>
<comment type="similarity">
    <text evidence="3 12">Belongs to the glycosyl hydrolase 35 family.</text>
</comment>
<evidence type="ECO:0000256" key="10">
    <source>
        <dbReference type="ARBA" id="ARBA00023295"/>
    </source>
</evidence>
<dbReference type="InterPro" id="IPR048913">
    <property type="entry name" value="BetaGal_gal-bd"/>
</dbReference>
<keyword evidence="10 11" id="KW-0326">Glycosidase</keyword>
<evidence type="ECO:0000256" key="4">
    <source>
        <dbReference type="ARBA" id="ARBA00012756"/>
    </source>
</evidence>
<feature type="chain" id="PRO_5008508141" description="Beta-galactosidase" evidence="13">
    <location>
        <begin position="31"/>
        <end position="1295"/>
    </location>
</feature>
<dbReference type="Pfam" id="PF17834">
    <property type="entry name" value="GHD"/>
    <property type="match status" value="2"/>
</dbReference>
<evidence type="ECO:0000256" key="12">
    <source>
        <dbReference type="RuleBase" id="RU003679"/>
    </source>
</evidence>
<keyword evidence="8 11" id="KW-0378">Hydrolase</keyword>
<evidence type="ECO:0000256" key="2">
    <source>
        <dbReference type="ARBA" id="ARBA00004271"/>
    </source>
</evidence>
<dbReference type="InterPro" id="IPR019801">
    <property type="entry name" value="Glyco_hydro_35_CS"/>
</dbReference>
<evidence type="ECO:0000256" key="9">
    <source>
        <dbReference type="ARBA" id="ARBA00023180"/>
    </source>
</evidence>
<dbReference type="EMBL" id="LSRQ01005198">
    <property type="protein sequence ID" value="OAY67951.1"/>
    <property type="molecule type" value="Genomic_DNA"/>
</dbReference>
<dbReference type="PRINTS" id="PR00742">
    <property type="entry name" value="GLHYDRLASE35"/>
</dbReference>
<dbReference type="CDD" id="cd22842">
    <property type="entry name" value="Gal_Rha_Lectin_BGal"/>
    <property type="match status" value="1"/>
</dbReference>
<dbReference type="PROSITE" id="PS01182">
    <property type="entry name" value="GLYCOSYL_HYDROL_F35"/>
    <property type="match status" value="1"/>
</dbReference>
<feature type="non-terminal residue" evidence="17">
    <location>
        <position position="1295"/>
    </location>
</feature>
<dbReference type="Pfam" id="PF01301">
    <property type="entry name" value="Glyco_hydro_35"/>
    <property type="match status" value="3"/>
</dbReference>
<dbReference type="FunFam" id="2.60.120.260:FF:000050">
    <property type="entry name" value="Beta-galactosidase"/>
    <property type="match status" value="1"/>
</dbReference>
<dbReference type="InterPro" id="IPR001944">
    <property type="entry name" value="Glycoside_Hdrlase_35"/>
</dbReference>
<reference evidence="17 18" key="1">
    <citation type="journal article" date="2016" name="DNA Res.">
        <title>The draft genome of MD-2 pineapple using hybrid error correction of long reads.</title>
        <authorList>
            <person name="Redwan R.M."/>
            <person name="Saidin A."/>
            <person name="Kumar S.V."/>
        </authorList>
    </citation>
    <scope>NUCLEOTIDE SEQUENCE [LARGE SCALE GENOMIC DNA]</scope>
    <source>
        <strain evidence="18">cv. MD2</strain>
        <tissue evidence="17">Leaf</tissue>
    </source>
</reference>
<keyword evidence="6" id="KW-0964">Secreted</keyword>
<name>A0A199UTJ1_ANACO</name>
<evidence type="ECO:0000256" key="8">
    <source>
        <dbReference type="ARBA" id="ARBA00022801"/>
    </source>
</evidence>
<dbReference type="Gene3D" id="3.20.20.80">
    <property type="entry name" value="Glycosidases"/>
    <property type="match status" value="3"/>
</dbReference>
<dbReference type="GO" id="GO:0004565">
    <property type="term" value="F:beta-galactosidase activity"/>
    <property type="evidence" value="ECO:0007669"/>
    <property type="project" value="UniProtKB-EC"/>
</dbReference>
<keyword evidence="9" id="KW-0325">Glycoprotein</keyword>
<dbReference type="SUPFAM" id="SSF49785">
    <property type="entry name" value="Galactose-binding domain-like"/>
    <property type="match status" value="3"/>
</dbReference>
<evidence type="ECO:0000256" key="6">
    <source>
        <dbReference type="ARBA" id="ARBA00022525"/>
    </source>
</evidence>
<feature type="domain" description="Beta-galactosidase beta-sandwich" evidence="15">
    <location>
        <begin position="1108"/>
        <end position="1163"/>
    </location>
</feature>
<proteinExistence type="inferred from homology"/>
<organism evidence="17 18">
    <name type="scientific">Ananas comosus</name>
    <name type="common">Pineapple</name>
    <name type="synonym">Ananas ananas</name>
    <dbReference type="NCBI Taxonomy" id="4615"/>
    <lineage>
        <taxon>Eukaryota</taxon>
        <taxon>Viridiplantae</taxon>
        <taxon>Streptophyta</taxon>
        <taxon>Embryophyta</taxon>
        <taxon>Tracheophyta</taxon>
        <taxon>Spermatophyta</taxon>
        <taxon>Magnoliopsida</taxon>
        <taxon>Liliopsida</taxon>
        <taxon>Poales</taxon>
        <taxon>Bromeliaceae</taxon>
        <taxon>Bromelioideae</taxon>
        <taxon>Ananas</taxon>
    </lineage>
</organism>
<keyword evidence="7 13" id="KW-0732">Signal</keyword>
<dbReference type="SUPFAM" id="SSF51445">
    <property type="entry name" value="(Trans)glycosidases"/>
    <property type="match status" value="2"/>
</dbReference>
<dbReference type="InterPro" id="IPR017853">
    <property type="entry name" value="GH"/>
</dbReference>
<evidence type="ECO:0000256" key="1">
    <source>
        <dbReference type="ARBA" id="ARBA00001412"/>
    </source>
</evidence>
<comment type="caution">
    <text evidence="17">The sequence shown here is derived from an EMBL/GenBank/DDBJ whole genome shotgun (WGS) entry which is preliminary data.</text>
</comment>
<evidence type="ECO:0000256" key="11">
    <source>
        <dbReference type="RuleBase" id="RU000675"/>
    </source>
</evidence>
<feature type="signal peptide" evidence="13">
    <location>
        <begin position="1"/>
        <end position="30"/>
    </location>
</feature>
<feature type="domain" description="Glycoside hydrolase 35 catalytic" evidence="14">
    <location>
        <begin position="811"/>
        <end position="1084"/>
    </location>
</feature>
<comment type="catalytic activity">
    <reaction evidence="1 11">
        <text>Hydrolysis of terminal non-reducing beta-D-galactose residues in beta-D-galactosides.</text>
        <dbReference type="EC" id="3.2.1.23"/>
    </reaction>
</comment>
<feature type="domain" description="Glycoside hydrolase 35 catalytic" evidence="14">
    <location>
        <begin position="73"/>
        <end position="136"/>
    </location>
</feature>
<sequence>MGSRAATTATATIAAVTVVWVSWAAVAADASVSRGGGGREREEVEYDGRALIIEGERRMLFSGSIHYPRSTPSYNFEGRYDLVRFIKEVHAQGLYVSLRIGPFVESEWKYGGFPFWLHDVPGITFRCDNEPFKVNVILNLTVVVIVDINLHKQEEVLAVLFVLLNLQVEFVQHFLNLLFLFAKRRPINVQWHMERFVTKIVDMMKSEELYYPQGGPIIISQIENEYQMVEPAFHQRGPPYVRWAASMAVALQTGVPWMMCKQNDAPDPVINSCNGLICGETFVGPNSPNKPSLWTENWTTKYLVYGKEAKFRSAEDIAFATALFIAKKNGSFVNYYMYHGGTNFGRSASSFVTTGYYDHAPLDEYGLIWQPTWAHLGKLHAAIKLSSEPLLWGTYTNQSFSQFQEAHIFQTNSGKCIAFLVNFNKHQIAAIKFRNTTFELPAKSISVLLNCRNETFNTAKVTAQNGTRSAKIVDHLKNAERWKVFSEEIASIRNAEFTTNQLLEQMSTTKDATDYLWYSVSYNHTPFSGQELLQVESRAHVLHAFVNNEFVGSVHGSHHGPPLIVLDTPIPLVQGQNNISLLSVMVGSPDSGAYLERRFAGLRSVSIRQRAAASQNLNNHQWAYQVGLVGEKEQIYSDKGSENAEWRSIKNSTNKPLMWYKTTFDAPHGDDPVALNLSSMGKGEVWINGESIGRYWVSFKASNGQPSQSLYHVPRSFLKDKQNLLILFEEIGGDPVEITVNTMSVTRVCSRVSETSTPSVFSKSKQPSVHLHCQEGKRIEAIEFASYGNSFGDCEGHGVGSCHSNSSKSVVEKMWPGLVAAAKEGGADAIETYVFWNGHEISPGEYYFEDRFDLVRFAGIVRDAGLFMILRIGPFVAAEWNFGGVPVWLHYVPGTVFRTNNEPFKSHMKSFTTYVVDMMKRERFFIENEYGDSESAYGSGGKPYAMWAASMALSQNTGVPWIMCQQYDAPDPVINTCNSFYCDQFTPNSPNKPKIWTENWPGWFQTFGDSNPHRPPEDVAFAVARFFEKGGSVQNYYVYHGGTNFGRTTGGPFITTSYDYDAPIDEYGLVRLPKWGHLKELHQAIKLCKHALLHGESTFISLGPHQEADVYTDPSGGCVAFLANIDEEKDKLVVFQNKSYNIPAWSVSILPDCKNVVFNTAKVRSQTSVVDMIPENLIISGSWQIFMEKTGVWGEPDFTKNGFVDHINTTKDSTDYLWYTTSFFVDESEKFLSDGSHPTLKVESKGHAVHAFLNKKLQAGASGNGSDSTFKLETPISLRAGKNELAFLSMTVGLQ</sequence>
<dbReference type="FunFam" id="2.60.120.260:FF:000142">
    <property type="entry name" value="Beta-galactosidase"/>
    <property type="match status" value="1"/>
</dbReference>
<dbReference type="FunFam" id="3.20.20.80:FF:000006">
    <property type="entry name" value="Beta-galactosidase"/>
    <property type="match status" value="1"/>
</dbReference>
<dbReference type="InterPro" id="IPR008979">
    <property type="entry name" value="Galactose-bd-like_sf"/>
</dbReference>
<evidence type="ECO:0000259" key="16">
    <source>
        <dbReference type="Pfam" id="PF21467"/>
    </source>
</evidence>
<dbReference type="Proteomes" id="UP000092600">
    <property type="component" value="Unassembled WGS sequence"/>
</dbReference>
<evidence type="ECO:0000259" key="14">
    <source>
        <dbReference type="Pfam" id="PF01301"/>
    </source>
</evidence>
<evidence type="ECO:0000313" key="18">
    <source>
        <dbReference type="Proteomes" id="UP000092600"/>
    </source>
</evidence>
<feature type="domain" description="Beta-galactosidase galactose-binding" evidence="16">
    <location>
        <begin position="657"/>
        <end position="723"/>
    </location>
</feature>
<accession>A0A199UTJ1</accession>